<evidence type="ECO:0000313" key="1">
    <source>
        <dbReference type="EMBL" id="MBN8659241.1"/>
    </source>
</evidence>
<protein>
    <submittedName>
        <fullName evidence="1">Uncharacterized protein</fullName>
    </submittedName>
</protein>
<organism evidence="1 2">
    <name type="scientific">Candidatus Obscuribacter phosphatis</name>
    <dbReference type="NCBI Taxonomy" id="1906157"/>
    <lineage>
        <taxon>Bacteria</taxon>
        <taxon>Bacillati</taxon>
        <taxon>Candidatus Melainabacteria</taxon>
        <taxon>Candidatus Obscuribacterales</taxon>
        <taxon>Candidatus Obscuribacteraceae</taxon>
        <taxon>Candidatus Obscuribacter</taxon>
    </lineage>
</organism>
<name>A0A8J7TKS5_9BACT</name>
<sequence length="184" mass="20811">MELSVRGERLSAKLRAGLLFLRRDLQSHKLILEGDLFREYIAAAPQWLKSAFCLIEFSEKVDRFGLTGFFIDTGWWQVEETEKALSFAGAAGAREVYKLARESFSAGLDADLMDRTLLMSITRESLHKLLVAHESEVDEWLVVLSRYGSIVGVEHLDKIIEQSLVRTLPYFKAKAVNPYGVKAS</sequence>
<comment type="caution">
    <text evidence="1">The sequence shown here is derived from an EMBL/GenBank/DDBJ whole genome shotgun (WGS) entry which is preliminary data.</text>
</comment>
<dbReference type="Proteomes" id="UP000664277">
    <property type="component" value="Unassembled WGS sequence"/>
</dbReference>
<gene>
    <name evidence="1" type="ORF">J0M35_02685</name>
</gene>
<evidence type="ECO:0000313" key="2">
    <source>
        <dbReference type="Proteomes" id="UP000664277"/>
    </source>
</evidence>
<accession>A0A8J7TKS5</accession>
<proteinExistence type="predicted"/>
<dbReference type="EMBL" id="JAFLCK010000002">
    <property type="protein sequence ID" value="MBN8659241.1"/>
    <property type="molecule type" value="Genomic_DNA"/>
</dbReference>
<reference evidence="1" key="1">
    <citation type="submission" date="2021-02" db="EMBL/GenBank/DDBJ databases">
        <title>Genome-Resolved Metagenomics of a Microbial Community Performing Photosynthetic Biological Nutrient Removal.</title>
        <authorList>
            <person name="Mcdaniel E.A."/>
        </authorList>
    </citation>
    <scope>NUCLEOTIDE SEQUENCE</scope>
    <source>
        <strain evidence="1">UWPOB_OBS1</strain>
    </source>
</reference>
<dbReference type="AlphaFoldDB" id="A0A8J7TKS5"/>